<gene>
    <name evidence="1" type="ORF">MNBD_GAMMA10-3300</name>
</gene>
<dbReference type="Gene3D" id="3.15.10.40">
    <property type="entry name" value="Uncharacterised protein PF07273, DUF1439"/>
    <property type="match status" value="1"/>
</dbReference>
<sequence length="175" mass="19438">MKRVILAVFLMVSAQLAMAFSYTLEIAQEELQEKVSKMMPMEKKKYFVTVVLSNPKVDLSSAENKIAVFAHVGVIAPAGIKGNGKVKIMGSIIYDAEKGEFFFDNPEIVSLEVDDVPEKYIPKIKGIAQSIVSKILAARPVYKFKDDNLKHKLAKSTLKSVKVEKNTLLVELSAF</sequence>
<organism evidence="1">
    <name type="scientific">hydrothermal vent metagenome</name>
    <dbReference type="NCBI Taxonomy" id="652676"/>
    <lineage>
        <taxon>unclassified sequences</taxon>
        <taxon>metagenomes</taxon>
        <taxon>ecological metagenomes</taxon>
    </lineage>
</organism>
<proteinExistence type="predicted"/>
<name>A0A3B0XG45_9ZZZZ</name>
<dbReference type="InterPro" id="IPR010835">
    <property type="entry name" value="DUF1439"/>
</dbReference>
<dbReference type="AlphaFoldDB" id="A0A3B0XG45"/>
<dbReference type="Pfam" id="PF07273">
    <property type="entry name" value="DUF1439"/>
    <property type="match status" value="1"/>
</dbReference>
<dbReference type="EMBL" id="UOFJ01000110">
    <property type="protein sequence ID" value="VAW63570.1"/>
    <property type="molecule type" value="Genomic_DNA"/>
</dbReference>
<accession>A0A3B0XG45</accession>
<protein>
    <submittedName>
        <fullName evidence="1">Uncharacterized protein</fullName>
    </submittedName>
</protein>
<reference evidence="1" key="1">
    <citation type="submission" date="2018-06" db="EMBL/GenBank/DDBJ databases">
        <authorList>
            <person name="Zhirakovskaya E."/>
        </authorList>
    </citation>
    <scope>NUCLEOTIDE SEQUENCE</scope>
</reference>
<evidence type="ECO:0000313" key="1">
    <source>
        <dbReference type="EMBL" id="VAW63570.1"/>
    </source>
</evidence>